<organism evidence="3 4">
    <name type="scientific">Candidatus Sulfotelmatobacter kueseliae</name>
    <dbReference type="NCBI Taxonomy" id="2042962"/>
    <lineage>
        <taxon>Bacteria</taxon>
        <taxon>Pseudomonadati</taxon>
        <taxon>Acidobacteriota</taxon>
        <taxon>Terriglobia</taxon>
        <taxon>Terriglobales</taxon>
        <taxon>Candidatus Korobacteraceae</taxon>
        <taxon>Candidatus Sulfotelmatobacter</taxon>
    </lineage>
</organism>
<feature type="signal peptide" evidence="1">
    <location>
        <begin position="1"/>
        <end position="24"/>
    </location>
</feature>
<name>A0A2U3KJ31_9BACT</name>
<dbReference type="PANTHER" id="PTHR46825">
    <property type="entry name" value="D-ALANYL-D-ALANINE-CARBOXYPEPTIDASE/ENDOPEPTIDASE AMPH"/>
    <property type="match status" value="1"/>
</dbReference>
<dbReference type="InterPro" id="IPR001466">
    <property type="entry name" value="Beta-lactam-related"/>
</dbReference>
<proteinExistence type="predicted"/>
<feature type="chain" id="PRO_5015445315" evidence="1">
    <location>
        <begin position="25"/>
        <end position="666"/>
    </location>
</feature>
<sequence>MSMVRFVLVALLAVSPFTARTTYAAGQTAETLSAPERVTADTARITPGGATFTVPSGWAIETGKDLVVLTPPETDTHVAIFDAQAADAKAAVEAAWAAYKPGSKRPLKLTTPRPAREGWDERQVFDYETSPNERAVVVAIALRAGSTWTVFLLDGTDPTVEKRGAPISLIFESLRPKSYQRESFAGRTPHPLDAAHIAQMKDFVETSMKELGIPGASIALIDGGKVVYAGGFGVKELGKPDPVDENTLFMAASNTKGMTTLLLAELADQKKLRWDEPVIEVYPSFKLGDADTTKKVLIRHLICACTGIPRQDLEWLFDYKKATPESELALLGTMQPTSKFGEVFQYSNLMATAAGYIGAHLVYPDKELGAAYDQAMQKMIFDPLGMTSTTFDYARALAGNHATPHSDDVDGKPSIADMDLNYSIVPARPAGGVWTSAADLAKYVEDELSLGKLPNGKQLVSSENLLARRAPQISEGEDSTYGMGLSVSRRYGIPVVSHGGSMIGFKSNFFFLPDSGIGAVILTNADNGGALAGAFGRRLLEVAFDGKPEAAGDVAAAAKTHKAALAKERERLTIPADPVQVNALARHYTSKELGEITVLNQDSGTTLQFDGFKSKVASRKNDDGTTSFITINPGADGFEFVVGERSGKKVLVIRDGQHEYIFTEAA</sequence>
<feature type="domain" description="Beta-lactamase-related" evidence="2">
    <location>
        <begin position="201"/>
        <end position="529"/>
    </location>
</feature>
<dbReference type="OrthoDB" id="9803467at2"/>
<dbReference type="AlphaFoldDB" id="A0A2U3KJ31"/>
<reference evidence="4" key="1">
    <citation type="submission" date="2018-02" db="EMBL/GenBank/DDBJ databases">
        <authorList>
            <person name="Hausmann B."/>
        </authorList>
    </citation>
    <scope>NUCLEOTIDE SEQUENCE [LARGE SCALE GENOMIC DNA]</scope>
    <source>
        <strain evidence="4">Peat soil MAG SbA1</strain>
    </source>
</reference>
<accession>A0A2U3KJ31</accession>
<dbReference type="SUPFAM" id="SSF56601">
    <property type="entry name" value="beta-lactamase/transpeptidase-like"/>
    <property type="match status" value="1"/>
</dbReference>
<dbReference type="Gene3D" id="3.40.710.10">
    <property type="entry name" value="DD-peptidase/beta-lactamase superfamily"/>
    <property type="match status" value="1"/>
</dbReference>
<dbReference type="EMBL" id="OMOD01000121">
    <property type="protein sequence ID" value="SPF39661.1"/>
    <property type="molecule type" value="Genomic_DNA"/>
</dbReference>
<dbReference type="InterPro" id="IPR012338">
    <property type="entry name" value="Beta-lactam/transpept-like"/>
</dbReference>
<keyword evidence="1" id="KW-0732">Signal</keyword>
<dbReference type="Pfam" id="PF00144">
    <property type="entry name" value="Beta-lactamase"/>
    <property type="match status" value="1"/>
</dbReference>
<evidence type="ECO:0000256" key="1">
    <source>
        <dbReference type="SAM" id="SignalP"/>
    </source>
</evidence>
<evidence type="ECO:0000259" key="2">
    <source>
        <dbReference type="Pfam" id="PF00144"/>
    </source>
</evidence>
<dbReference type="PANTHER" id="PTHR46825:SF15">
    <property type="entry name" value="BETA-LACTAMASE-RELATED DOMAIN-CONTAINING PROTEIN"/>
    <property type="match status" value="1"/>
</dbReference>
<dbReference type="Proteomes" id="UP000238701">
    <property type="component" value="Unassembled WGS sequence"/>
</dbReference>
<evidence type="ECO:0000313" key="3">
    <source>
        <dbReference type="EMBL" id="SPF39661.1"/>
    </source>
</evidence>
<gene>
    <name evidence="3" type="ORF">SBA1_290023</name>
</gene>
<dbReference type="InterPro" id="IPR050491">
    <property type="entry name" value="AmpC-like"/>
</dbReference>
<protein>
    <submittedName>
        <fullName evidence="3">Beta-lactamase</fullName>
    </submittedName>
</protein>
<evidence type="ECO:0000313" key="4">
    <source>
        <dbReference type="Proteomes" id="UP000238701"/>
    </source>
</evidence>